<gene>
    <name evidence="9" type="ORF">SAMN02910432_01363</name>
</gene>
<dbReference type="InterPro" id="IPR010619">
    <property type="entry name" value="ThrE-like_N"/>
</dbReference>
<dbReference type="GO" id="GO:0005886">
    <property type="term" value="C:plasma membrane"/>
    <property type="evidence" value="ECO:0007669"/>
    <property type="project" value="UniProtKB-SubCell"/>
</dbReference>
<evidence type="ECO:0000256" key="7">
    <source>
        <dbReference type="SAM" id="Phobius"/>
    </source>
</evidence>
<dbReference type="OrthoDB" id="9813917at2"/>
<feature type="transmembrane region" description="Helical" evidence="7">
    <location>
        <begin position="142"/>
        <end position="159"/>
    </location>
</feature>
<accession>A0A1I2RSG6</accession>
<organism evidence="9 10">
    <name type="scientific">Ligilactobacillus ruminis DSM 20403 = NBRC 102161</name>
    <dbReference type="NCBI Taxonomy" id="1423798"/>
    <lineage>
        <taxon>Bacteria</taxon>
        <taxon>Bacillati</taxon>
        <taxon>Bacillota</taxon>
        <taxon>Bacilli</taxon>
        <taxon>Lactobacillales</taxon>
        <taxon>Lactobacillaceae</taxon>
        <taxon>Ligilactobacillus</taxon>
    </lineage>
</organism>
<dbReference type="Pfam" id="PF06738">
    <property type="entry name" value="ThrE"/>
    <property type="match status" value="1"/>
</dbReference>
<evidence type="ECO:0000259" key="8">
    <source>
        <dbReference type="Pfam" id="PF06738"/>
    </source>
</evidence>
<sequence length="250" mass="27513">MNEMKRDELAMEVVLTAGKLMIESGADMTRVDDTMYRLAKNAGIKEPRIFETTTGIMMSAPKSKLTRIEPINERSINLEVVSRVNDLSRAFQRGELSLEEVDERLNRMKTTTPFFVFPWQLLAAAIVSSTLLVMYGGSFLDFFPAFFAGGIGYAVYWYINTRFKVKFVSEFLGALVIGLCASFVVRFHLGTSMGMITIGAVMPLVPGVPLTNAVRDVLAGHILSGISRGTEALISACAIGFGIAVVLRFF</sequence>
<comment type="similarity">
    <text evidence="6">Belongs to the ThrE exporter (TC 2.A.79) family.</text>
</comment>
<dbReference type="EMBL" id="FOPI01000020">
    <property type="protein sequence ID" value="SFG43472.1"/>
    <property type="molecule type" value="Genomic_DNA"/>
</dbReference>
<comment type="subcellular location">
    <subcellularLocation>
        <location evidence="1">Cell membrane</location>
        <topology evidence="1">Multi-pass membrane protein</topology>
    </subcellularLocation>
</comment>
<dbReference type="Proteomes" id="UP000182635">
    <property type="component" value="Unassembled WGS sequence"/>
</dbReference>
<dbReference type="GO" id="GO:0022857">
    <property type="term" value="F:transmembrane transporter activity"/>
    <property type="evidence" value="ECO:0007669"/>
    <property type="project" value="InterPro"/>
</dbReference>
<dbReference type="PANTHER" id="PTHR34390:SF2">
    <property type="entry name" value="SUCCINATE TRANSPORTER SUBUNIT YJJP-RELATED"/>
    <property type="match status" value="1"/>
</dbReference>
<dbReference type="RefSeq" id="WP_080927209.1">
    <property type="nucleotide sequence ID" value="NZ_AYYL01000026.1"/>
</dbReference>
<keyword evidence="4 7" id="KW-1133">Transmembrane helix</keyword>
<protein>
    <submittedName>
        <fullName evidence="9">Uncharacterized membrane protein YjjP, DUF1212 family</fullName>
    </submittedName>
</protein>
<evidence type="ECO:0000256" key="3">
    <source>
        <dbReference type="ARBA" id="ARBA00022692"/>
    </source>
</evidence>
<evidence type="ECO:0000313" key="10">
    <source>
        <dbReference type="Proteomes" id="UP000182635"/>
    </source>
</evidence>
<feature type="transmembrane region" description="Helical" evidence="7">
    <location>
        <begin position="230"/>
        <end position="249"/>
    </location>
</feature>
<reference evidence="10" key="1">
    <citation type="submission" date="2016-10" db="EMBL/GenBank/DDBJ databases">
        <authorList>
            <person name="Varghese N."/>
            <person name="Submissions S."/>
        </authorList>
    </citation>
    <scope>NUCLEOTIDE SEQUENCE [LARGE SCALE GENOMIC DNA]</scope>
    <source>
        <strain evidence="10">DSM 20403</strain>
    </source>
</reference>
<name>A0A1I2RSG6_9LACO</name>
<dbReference type="InterPro" id="IPR050539">
    <property type="entry name" value="ThrE_Dicarb/AminoAcid_Exp"/>
</dbReference>
<evidence type="ECO:0000256" key="4">
    <source>
        <dbReference type="ARBA" id="ARBA00022989"/>
    </source>
</evidence>
<dbReference type="PANTHER" id="PTHR34390">
    <property type="entry name" value="UPF0442 PROTEIN YJJB-RELATED"/>
    <property type="match status" value="1"/>
</dbReference>
<evidence type="ECO:0000256" key="5">
    <source>
        <dbReference type="ARBA" id="ARBA00023136"/>
    </source>
</evidence>
<evidence type="ECO:0000256" key="6">
    <source>
        <dbReference type="ARBA" id="ARBA00034125"/>
    </source>
</evidence>
<dbReference type="AlphaFoldDB" id="A0A1I2RSG6"/>
<dbReference type="GO" id="GO:0015744">
    <property type="term" value="P:succinate transport"/>
    <property type="evidence" value="ECO:0007669"/>
    <property type="project" value="TreeGrafter"/>
</dbReference>
<keyword evidence="3 7" id="KW-0812">Transmembrane</keyword>
<evidence type="ECO:0000256" key="2">
    <source>
        <dbReference type="ARBA" id="ARBA00022475"/>
    </source>
</evidence>
<proteinExistence type="inferred from homology"/>
<evidence type="ECO:0000256" key="1">
    <source>
        <dbReference type="ARBA" id="ARBA00004651"/>
    </source>
</evidence>
<feature type="transmembrane region" description="Helical" evidence="7">
    <location>
        <begin position="171"/>
        <end position="189"/>
    </location>
</feature>
<evidence type="ECO:0000313" key="9">
    <source>
        <dbReference type="EMBL" id="SFG43472.1"/>
    </source>
</evidence>
<keyword evidence="5 7" id="KW-0472">Membrane</keyword>
<keyword evidence="2" id="KW-1003">Cell membrane</keyword>
<feature type="transmembrane region" description="Helical" evidence="7">
    <location>
        <begin position="114"/>
        <end position="136"/>
    </location>
</feature>
<feature type="domain" description="Threonine/serine exporter-like N-terminal" evidence="8">
    <location>
        <begin position="13"/>
        <end position="249"/>
    </location>
</feature>